<dbReference type="Gene3D" id="1.20.1640.10">
    <property type="entry name" value="Multidrug efflux transporter AcrB transmembrane domain"/>
    <property type="match status" value="3"/>
</dbReference>
<dbReference type="PANTHER" id="PTHR32063">
    <property type="match status" value="1"/>
</dbReference>
<gene>
    <name evidence="2" type="ORF">GCM10011509_20780</name>
</gene>
<dbReference type="Gene3D" id="3.30.70.1320">
    <property type="entry name" value="Multidrug efflux transporter AcrB pore domain like"/>
    <property type="match status" value="2"/>
</dbReference>
<keyword evidence="3" id="KW-1185">Reference proteome</keyword>
<feature type="transmembrane region" description="Helical" evidence="1">
    <location>
        <begin position="394"/>
        <end position="414"/>
    </location>
</feature>
<evidence type="ECO:0000313" key="2">
    <source>
        <dbReference type="EMBL" id="GGK71997.1"/>
    </source>
</evidence>
<feature type="transmembrane region" description="Helical" evidence="1">
    <location>
        <begin position="491"/>
        <end position="511"/>
    </location>
</feature>
<dbReference type="Gene3D" id="3.30.70.1440">
    <property type="entry name" value="Multidrug efflux transporter AcrB pore domain"/>
    <property type="match status" value="1"/>
</dbReference>
<reference evidence="3" key="1">
    <citation type="journal article" date="2019" name="Int. J. Syst. Evol. Microbiol.">
        <title>The Global Catalogue of Microorganisms (GCM) 10K type strain sequencing project: providing services to taxonomists for standard genome sequencing and annotation.</title>
        <authorList>
            <consortium name="The Broad Institute Genomics Platform"/>
            <consortium name="The Broad Institute Genome Sequencing Center for Infectious Disease"/>
            <person name="Wu L."/>
            <person name="Ma J."/>
        </authorList>
    </citation>
    <scope>NUCLEOTIDE SEQUENCE [LARGE SCALE GENOMIC DNA]</scope>
    <source>
        <strain evidence="3">CGMCC 1.5362</strain>
    </source>
</reference>
<dbReference type="PANTHER" id="PTHR32063:SF0">
    <property type="entry name" value="SWARMING MOTILITY PROTEIN SWRC"/>
    <property type="match status" value="1"/>
</dbReference>
<feature type="transmembrane region" description="Helical" evidence="1">
    <location>
        <begin position="966"/>
        <end position="990"/>
    </location>
</feature>
<dbReference type="SUPFAM" id="SSF82714">
    <property type="entry name" value="Multidrug efflux transporter AcrB TolC docking domain, DN and DC subdomains"/>
    <property type="match status" value="2"/>
</dbReference>
<dbReference type="InterPro" id="IPR027463">
    <property type="entry name" value="AcrB_DN_DC_subdom"/>
</dbReference>
<dbReference type="EMBL" id="BMLB01000004">
    <property type="protein sequence ID" value="GGK71997.1"/>
    <property type="molecule type" value="Genomic_DNA"/>
</dbReference>
<keyword evidence="1" id="KW-1133">Transmembrane helix</keyword>
<feature type="transmembrane region" description="Helical" evidence="1">
    <location>
        <begin position="913"/>
        <end position="933"/>
    </location>
</feature>
<evidence type="ECO:0000313" key="3">
    <source>
        <dbReference type="Proteomes" id="UP000662111"/>
    </source>
</evidence>
<dbReference type="RefSeq" id="WP_022922660.1">
    <property type="nucleotide sequence ID" value="NZ_BMLB01000004.1"/>
</dbReference>
<protein>
    <recommendedName>
        <fullName evidence="4">Efflux RND transporter permease subunit</fullName>
    </recommendedName>
</protein>
<feature type="transmembrane region" description="Helical" evidence="1">
    <location>
        <begin position="446"/>
        <end position="470"/>
    </location>
</feature>
<organism evidence="2 3">
    <name type="scientific">Ornithinimicrobium pekingense</name>
    <dbReference type="NCBI Taxonomy" id="384677"/>
    <lineage>
        <taxon>Bacteria</taxon>
        <taxon>Bacillati</taxon>
        <taxon>Actinomycetota</taxon>
        <taxon>Actinomycetes</taxon>
        <taxon>Micrococcales</taxon>
        <taxon>Ornithinimicrobiaceae</taxon>
        <taxon>Ornithinimicrobium</taxon>
    </lineage>
</organism>
<dbReference type="Gene3D" id="3.30.2090.10">
    <property type="entry name" value="Multidrug efflux transporter AcrB TolC docking domain, DN and DC subdomains"/>
    <property type="match status" value="3"/>
</dbReference>
<dbReference type="SUPFAM" id="SSF82693">
    <property type="entry name" value="Multidrug efflux transporter AcrB pore domain, PN1, PN2, PC1 and PC2 subdomains"/>
    <property type="match status" value="3"/>
</dbReference>
<feature type="transmembrane region" description="Helical" evidence="1">
    <location>
        <begin position="1015"/>
        <end position="1040"/>
    </location>
</feature>
<dbReference type="Proteomes" id="UP000662111">
    <property type="component" value="Unassembled WGS sequence"/>
</dbReference>
<evidence type="ECO:0000256" key="1">
    <source>
        <dbReference type="SAM" id="Phobius"/>
    </source>
</evidence>
<proteinExistence type="predicted"/>
<comment type="caution">
    <text evidence="2">The sequence shown here is derived from an EMBL/GenBank/DDBJ whole genome shotgun (WGS) entry which is preliminary data.</text>
</comment>
<feature type="transmembrane region" description="Helical" evidence="1">
    <location>
        <begin position="421"/>
        <end position="440"/>
    </location>
</feature>
<dbReference type="SUPFAM" id="SSF82866">
    <property type="entry name" value="Multidrug efflux transporter AcrB transmembrane domain"/>
    <property type="match status" value="2"/>
</dbReference>
<feature type="transmembrane region" description="Helical" evidence="1">
    <location>
        <begin position="585"/>
        <end position="607"/>
    </location>
</feature>
<name>A0ABQ2FBR9_9MICO</name>
<keyword evidence="1" id="KW-0472">Membrane</keyword>
<feature type="transmembrane region" description="Helical" evidence="1">
    <location>
        <begin position="523"/>
        <end position="550"/>
    </location>
</feature>
<accession>A0ABQ2FBR9</accession>
<keyword evidence="1" id="KW-0812">Transmembrane</keyword>
<feature type="transmembrane region" description="Helical" evidence="1">
    <location>
        <begin position="940"/>
        <end position="960"/>
    </location>
</feature>
<dbReference type="Pfam" id="PF00873">
    <property type="entry name" value="ACR_tran"/>
    <property type="match status" value="2"/>
</dbReference>
<dbReference type="Gene3D" id="3.30.70.1430">
    <property type="entry name" value="Multidrug efflux transporter AcrB pore domain"/>
    <property type="match status" value="2"/>
</dbReference>
<feature type="transmembrane region" description="Helical" evidence="1">
    <location>
        <begin position="1046"/>
        <end position="1067"/>
    </location>
</feature>
<evidence type="ECO:0008006" key="4">
    <source>
        <dbReference type="Google" id="ProtNLM"/>
    </source>
</evidence>
<dbReference type="InterPro" id="IPR001036">
    <property type="entry name" value="Acrflvin-R"/>
</dbReference>
<sequence>MSRLTLFSVRNRALVALTTLFAVVAGLWSTSALPRELFPSLQFPVLAVTTPVPGSSSSVVEEQVTEPVEVVAQGLNNVVEVTSTSTDGFSSVVVELDYGTDLGAVQTDLQRAVLAQAPNLPDGAEPQIFAGNLDDFPIIQLAATGGEGVDADELVDRLERLVVPEIEDVDGVRAATLSGVADRVVTVDLDDEEAAEAGATVPSVAQLLQANGVVVPGGTVLDGDAELPVLVGSRLTSVEQIEALPLLTPQVMGMQQAAAQQRTAAAEARTAADDATAAAAASPADPELAAGAAAAQAAAEQAETALEEAGEVEVPTLGDVAEVTLETRAATAYTRTNGEPSVGIAITKTPDGNAVEISHDLADLQAEFGTALGGGELVTIYDGAPFIEKSIEDLATEGVLGLGFAILVVLVFLLSVRLTLVTALSIPLSLLIALIGLQALGYSLNILTLGALTIAVGRVVDDSIVVIENIKRHIARGDERRTAVVEATREVAGAITSATVATVAVFLPLGFVGGQVGELFRPFAVTVALAMLASLLVALTIIPVLGYWFLGGGRATPGRHEEEPDEARDTPDRLQRAYLPVLRTAVAHPWVTVLLAALVLGGTGYAATLLKTDFIGSAGENTLQATLTMPTGTRLTDTDEQARQVEEWLADQDEVAAYQVVAGSPGGIEAVFLGSGANTATFAMTLEEGVDGEAFGEELTAHVEEQLGEGASLVATAGQQMGSTDLEVVVQAQDEDDLRAAAGSVTELVQDVGATDVTNDLTDTVPSLRVRVDRAAAAEAGVTEAQVGQLVQAATDGTRVGRVEFDARQVDVLVRQGAADDVDGLEELQVATTADGDPVLLGEVAELETVEEAVTITRVDGLRAATVSGRPSGDDLGALSAQLGERLDGLEVPDGVQVELAGVSADQQSAFNALGLALLAAIAIVYLVMVATFNSLVQPLILLVSVPFAATGSIGLLLLTDKPLDVASMVGMLMLVGIVVTNAIVLIDLVNQYRARGLDRGTALIEGARHRLRPIIMTALATILALTPMALAITGGGAFISQPLAIVVIGGLVTSTLLTLILVPVLYELVERGAAWAGGLRGRRAARRA</sequence>